<name>A0A0E9P892_ANGAN</name>
<evidence type="ECO:0000313" key="1">
    <source>
        <dbReference type="EMBL" id="JAH00724.1"/>
    </source>
</evidence>
<dbReference type="EMBL" id="GBXM01107853">
    <property type="protein sequence ID" value="JAH00724.1"/>
    <property type="molecule type" value="Transcribed_RNA"/>
</dbReference>
<proteinExistence type="predicted"/>
<reference evidence="1" key="1">
    <citation type="submission" date="2014-11" db="EMBL/GenBank/DDBJ databases">
        <authorList>
            <person name="Amaro Gonzalez C."/>
        </authorList>
    </citation>
    <scope>NUCLEOTIDE SEQUENCE</scope>
</reference>
<dbReference type="AlphaFoldDB" id="A0A0E9P892"/>
<protein>
    <submittedName>
        <fullName evidence="1">Uncharacterized protein</fullName>
    </submittedName>
</protein>
<organism evidence="1">
    <name type="scientific">Anguilla anguilla</name>
    <name type="common">European freshwater eel</name>
    <name type="synonym">Muraena anguilla</name>
    <dbReference type="NCBI Taxonomy" id="7936"/>
    <lineage>
        <taxon>Eukaryota</taxon>
        <taxon>Metazoa</taxon>
        <taxon>Chordata</taxon>
        <taxon>Craniata</taxon>
        <taxon>Vertebrata</taxon>
        <taxon>Euteleostomi</taxon>
        <taxon>Actinopterygii</taxon>
        <taxon>Neopterygii</taxon>
        <taxon>Teleostei</taxon>
        <taxon>Anguilliformes</taxon>
        <taxon>Anguillidae</taxon>
        <taxon>Anguilla</taxon>
    </lineage>
</organism>
<accession>A0A0E9P892</accession>
<reference evidence="1" key="2">
    <citation type="journal article" date="2015" name="Fish Shellfish Immunol.">
        <title>Early steps in the European eel (Anguilla anguilla)-Vibrio vulnificus interaction in the gills: Role of the RtxA13 toxin.</title>
        <authorList>
            <person name="Callol A."/>
            <person name="Pajuelo D."/>
            <person name="Ebbesson L."/>
            <person name="Teles M."/>
            <person name="MacKenzie S."/>
            <person name="Amaro C."/>
        </authorList>
    </citation>
    <scope>NUCLEOTIDE SEQUENCE</scope>
</reference>
<sequence length="38" mass="4513">MLKQWIQKITGRAPHHELLEQMQLTIATRSVKYYVVDS</sequence>